<dbReference type="GeneID" id="81588787"/>
<reference evidence="2" key="1">
    <citation type="journal article" date="2023" name="IMA Fungus">
        <title>Comparative genomic study of the Penicillium genus elucidates a diverse pangenome and 15 lateral gene transfer events.</title>
        <authorList>
            <person name="Petersen C."/>
            <person name="Sorensen T."/>
            <person name="Nielsen M.R."/>
            <person name="Sondergaard T.E."/>
            <person name="Sorensen J.L."/>
            <person name="Fitzpatrick D.A."/>
            <person name="Frisvad J.C."/>
            <person name="Nielsen K.L."/>
        </authorList>
    </citation>
    <scope>NUCLEOTIDE SEQUENCE</scope>
    <source>
        <strain evidence="2">IBT 12815</strain>
    </source>
</reference>
<organism evidence="2 3">
    <name type="scientific">Penicillium hordei</name>
    <dbReference type="NCBI Taxonomy" id="40994"/>
    <lineage>
        <taxon>Eukaryota</taxon>
        <taxon>Fungi</taxon>
        <taxon>Dikarya</taxon>
        <taxon>Ascomycota</taxon>
        <taxon>Pezizomycotina</taxon>
        <taxon>Eurotiomycetes</taxon>
        <taxon>Eurotiomycetidae</taxon>
        <taxon>Eurotiales</taxon>
        <taxon>Aspergillaceae</taxon>
        <taxon>Penicillium</taxon>
    </lineage>
</organism>
<keyword evidence="3" id="KW-1185">Reference proteome</keyword>
<dbReference type="AlphaFoldDB" id="A0AAD6DZ59"/>
<keyword evidence="1" id="KW-0732">Signal</keyword>
<protein>
    <recommendedName>
        <fullName evidence="4">Secreted protein</fullName>
    </recommendedName>
</protein>
<evidence type="ECO:0000256" key="1">
    <source>
        <dbReference type="SAM" id="SignalP"/>
    </source>
</evidence>
<feature type="chain" id="PRO_5042134359" description="Secreted protein" evidence="1">
    <location>
        <begin position="29"/>
        <end position="75"/>
    </location>
</feature>
<evidence type="ECO:0000313" key="2">
    <source>
        <dbReference type="EMBL" id="KAJ5597404.1"/>
    </source>
</evidence>
<dbReference type="Proteomes" id="UP001213799">
    <property type="component" value="Unassembled WGS sequence"/>
</dbReference>
<dbReference type="EMBL" id="JAQJAE010000004">
    <property type="protein sequence ID" value="KAJ5597404.1"/>
    <property type="molecule type" value="Genomic_DNA"/>
</dbReference>
<name>A0AAD6DZ59_9EURO</name>
<evidence type="ECO:0008006" key="4">
    <source>
        <dbReference type="Google" id="ProtNLM"/>
    </source>
</evidence>
<proteinExistence type="predicted"/>
<reference evidence="2" key="2">
    <citation type="submission" date="2023-01" db="EMBL/GenBank/DDBJ databases">
        <authorList>
            <person name="Petersen C."/>
        </authorList>
    </citation>
    <scope>NUCLEOTIDE SEQUENCE</scope>
    <source>
        <strain evidence="2">IBT 12815</strain>
    </source>
</reference>
<evidence type="ECO:0000313" key="3">
    <source>
        <dbReference type="Proteomes" id="UP001213799"/>
    </source>
</evidence>
<dbReference type="RefSeq" id="XP_056750621.1">
    <property type="nucleotide sequence ID" value="XM_056898545.1"/>
</dbReference>
<gene>
    <name evidence="2" type="ORF">N7537_007488</name>
</gene>
<comment type="caution">
    <text evidence="2">The sequence shown here is derived from an EMBL/GenBank/DDBJ whole genome shotgun (WGS) entry which is preliminary data.</text>
</comment>
<feature type="signal peptide" evidence="1">
    <location>
        <begin position="1"/>
        <end position="28"/>
    </location>
</feature>
<accession>A0AAD6DZ59</accession>
<sequence>MKGRESRRYVSLPLLLLLLSKPLKERLGNDRSWVHKKAQVVAESVKVDSDNSPEAIFVARLPRPEHSSKSRIPLN</sequence>